<dbReference type="SUPFAM" id="SSF46689">
    <property type="entry name" value="Homeodomain-like"/>
    <property type="match status" value="1"/>
</dbReference>
<proteinExistence type="predicted"/>
<evidence type="ECO:0000313" key="6">
    <source>
        <dbReference type="EMBL" id="OQS37681.1"/>
    </source>
</evidence>
<dbReference type="Gene3D" id="1.10.357.10">
    <property type="entry name" value="Tetracycline Repressor, domain 2"/>
    <property type="match status" value="1"/>
</dbReference>
<dbReference type="AlphaFoldDB" id="A0A1W0CSG9"/>
<organism evidence="6 7">
    <name type="scientific">Chromobacterium haemolyticum</name>
    <dbReference type="NCBI Taxonomy" id="394935"/>
    <lineage>
        <taxon>Bacteria</taxon>
        <taxon>Pseudomonadati</taxon>
        <taxon>Pseudomonadota</taxon>
        <taxon>Betaproteobacteria</taxon>
        <taxon>Neisseriales</taxon>
        <taxon>Chromobacteriaceae</taxon>
        <taxon>Chromobacterium</taxon>
    </lineage>
</organism>
<keyword evidence="1" id="KW-0805">Transcription regulation</keyword>
<dbReference type="Pfam" id="PF00440">
    <property type="entry name" value="TetR_N"/>
    <property type="match status" value="1"/>
</dbReference>
<evidence type="ECO:0000256" key="3">
    <source>
        <dbReference type="ARBA" id="ARBA00023163"/>
    </source>
</evidence>
<comment type="caution">
    <text evidence="6">The sequence shown here is derived from an EMBL/GenBank/DDBJ whole genome shotgun (WGS) entry which is preliminary data.</text>
</comment>
<dbReference type="PROSITE" id="PS50977">
    <property type="entry name" value="HTH_TETR_2"/>
    <property type="match status" value="1"/>
</dbReference>
<dbReference type="RefSeq" id="WP_043639315.1">
    <property type="nucleotide sequence ID" value="NZ_CP109905.1"/>
</dbReference>
<evidence type="ECO:0000256" key="2">
    <source>
        <dbReference type="ARBA" id="ARBA00023125"/>
    </source>
</evidence>
<dbReference type="InterPro" id="IPR036271">
    <property type="entry name" value="Tet_transcr_reg_TetR-rel_C_sf"/>
</dbReference>
<dbReference type="PANTHER" id="PTHR47506">
    <property type="entry name" value="TRANSCRIPTIONAL REGULATORY PROTEIN"/>
    <property type="match status" value="1"/>
</dbReference>
<dbReference type="InterPro" id="IPR009057">
    <property type="entry name" value="Homeodomain-like_sf"/>
</dbReference>
<keyword evidence="2 4" id="KW-0238">DNA-binding</keyword>
<sequence length="195" mass="20780">MRYSSTHKTETRQRILTMASLRFRAEGVANVGIANLMADLGLTHGGFYAHFHSKDDLVAQSCRQALLDMNEIWQAQLEQAPRGAGLKRLAKDYLSAAHRDFPDSGCAAAALAGELARHDKATRQAFSEGLQALLHTLRQAQQCDTAAGARPALAPEACLALMVGALLLSRAISDEALSDRLLKSASAALALQAGG</sequence>
<evidence type="ECO:0000256" key="4">
    <source>
        <dbReference type="PROSITE-ProRule" id="PRU00335"/>
    </source>
</evidence>
<keyword evidence="3" id="KW-0804">Transcription</keyword>
<dbReference type="InterPro" id="IPR001647">
    <property type="entry name" value="HTH_TetR"/>
</dbReference>
<feature type="DNA-binding region" description="H-T-H motif" evidence="4">
    <location>
        <begin position="32"/>
        <end position="51"/>
    </location>
</feature>
<evidence type="ECO:0000259" key="5">
    <source>
        <dbReference type="PROSITE" id="PS50977"/>
    </source>
</evidence>
<gene>
    <name evidence="6" type="ORF">B0T45_14270</name>
</gene>
<name>A0A1W0CSG9_9NEIS</name>
<dbReference type="GO" id="GO:0003677">
    <property type="term" value="F:DNA binding"/>
    <property type="evidence" value="ECO:0007669"/>
    <property type="project" value="UniProtKB-UniRule"/>
</dbReference>
<dbReference type="SUPFAM" id="SSF48498">
    <property type="entry name" value="Tetracyclin repressor-like, C-terminal domain"/>
    <property type="match status" value="1"/>
</dbReference>
<dbReference type="Gene3D" id="1.10.10.60">
    <property type="entry name" value="Homeodomain-like"/>
    <property type="match status" value="1"/>
</dbReference>
<evidence type="ECO:0000313" key="7">
    <source>
        <dbReference type="Proteomes" id="UP000192721"/>
    </source>
</evidence>
<dbReference type="EMBL" id="MUKV01000018">
    <property type="protein sequence ID" value="OQS37681.1"/>
    <property type="molecule type" value="Genomic_DNA"/>
</dbReference>
<dbReference type="Proteomes" id="UP000192721">
    <property type="component" value="Unassembled WGS sequence"/>
</dbReference>
<accession>A0A1W0CSG9</accession>
<evidence type="ECO:0000256" key="1">
    <source>
        <dbReference type="ARBA" id="ARBA00023015"/>
    </source>
</evidence>
<reference evidence="6 7" key="1">
    <citation type="submission" date="2017-02" db="EMBL/GenBank/DDBJ databases">
        <title>Chromobacterium haemolyticum H5244.</title>
        <authorList>
            <person name="Gulvik C.A."/>
        </authorList>
    </citation>
    <scope>NUCLEOTIDE SEQUENCE [LARGE SCALE GENOMIC DNA]</scope>
    <source>
        <strain evidence="6 7">H5244</strain>
    </source>
</reference>
<protein>
    <submittedName>
        <fullName evidence="6">TetR family transcriptional regulator</fullName>
    </submittedName>
</protein>
<feature type="domain" description="HTH tetR-type" evidence="5">
    <location>
        <begin position="9"/>
        <end position="69"/>
    </location>
</feature>
<dbReference type="PANTHER" id="PTHR47506:SF7">
    <property type="entry name" value="TRANSCRIPTIONAL REGULATORY PROTEIN"/>
    <property type="match status" value="1"/>
</dbReference>